<comment type="cofactor">
    <cofactor evidence="2 12">
        <name>pyridoxal 5'-phosphate</name>
        <dbReference type="ChEBI" id="CHEBI:597326"/>
    </cofactor>
</comment>
<dbReference type="GO" id="GO:0004794">
    <property type="term" value="F:threonine deaminase activity"/>
    <property type="evidence" value="ECO:0007669"/>
    <property type="project" value="UniProtKB-UniRule"/>
</dbReference>
<organism evidence="15 16">
    <name type="scientific">Flexivirga caeni</name>
    <dbReference type="NCBI Taxonomy" id="2294115"/>
    <lineage>
        <taxon>Bacteria</taxon>
        <taxon>Bacillati</taxon>
        <taxon>Actinomycetota</taxon>
        <taxon>Actinomycetes</taxon>
        <taxon>Micrococcales</taxon>
        <taxon>Dermacoccaceae</taxon>
        <taxon>Flexivirga</taxon>
    </lineage>
</organism>
<comment type="function">
    <text evidence="11 12">Catalyzes the anaerobic formation of alpha-ketobutyrate and ammonia from threonine in a two-step reaction. The first step involved a dehydration of threonine and a production of enamine intermediates (aminocrotonate), which tautomerizes to its imine form (iminobutyrate). Both intermediates are unstable and short-lived. The second step is the nonenzymatic hydrolysis of the enamine/imine intermediates to form 2-ketobutyrate and free ammonia. In the low water environment of the cell, the second step is accelerated by RidA.</text>
</comment>
<feature type="region of interest" description="Disordered" evidence="13">
    <location>
        <begin position="35"/>
        <end position="73"/>
    </location>
</feature>
<comment type="similarity">
    <text evidence="4 12">Belongs to the serine/threonine dehydratase family.</text>
</comment>
<dbReference type="GO" id="GO:0006565">
    <property type="term" value="P:L-serine catabolic process"/>
    <property type="evidence" value="ECO:0007669"/>
    <property type="project" value="TreeGrafter"/>
</dbReference>
<name>A0A3M9LXC5_9MICO</name>
<dbReference type="Proteomes" id="UP000271678">
    <property type="component" value="Unassembled WGS sequence"/>
</dbReference>
<dbReference type="GO" id="GO:0009097">
    <property type="term" value="P:isoleucine biosynthetic process"/>
    <property type="evidence" value="ECO:0007669"/>
    <property type="project" value="UniProtKB-UniRule"/>
</dbReference>
<feature type="compositionally biased region" description="Low complexity" evidence="13">
    <location>
        <begin position="60"/>
        <end position="73"/>
    </location>
</feature>
<evidence type="ECO:0000313" key="16">
    <source>
        <dbReference type="Proteomes" id="UP000271678"/>
    </source>
</evidence>
<keyword evidence="9 12" id="KW-0456">Lyase</keyword>
<evidence type="ECO:0000259" key="14">
    <source>
        <dbReference type="PROSITE" id="PS51672"/>
    </source>
</evidence>
<dbReference type="UniPathway" id="UPA00047">
    <property type="reaction ID" value="UER00054"/>
</dbReference>
<dbReference type="EC" id="4.3.1.19" evidence="12"/>
<dbReference type="PANTHER" id="PTHR48078">
    <property type="entry name" value="THREONINE DEHYDRATASE, MITOCHONDRIAL-RELATED"/>
    <property type="match status" value="1"/>
</dbReference>
<evidence type="ECO:0000256" key="5">
    <source>
        <dbReference type="ARBA" id="ARBA00011881"/>
    </source>
</evidence>
<evidence type="ECO:0000256" key="9">
    <source>
        <dbReference type="ARBA" id="ARBA00023239"/>
    </source>
</evidence>
<dbReference type="InterPro" id="IPR000634">
    <property type="entry name" value="Ser/Thr_deHydtase_PyrdxlP-BS"/>
</dbReference>
<comment type="caution">
    <text evidence="15">The sequence shown here is derived from an EMBL/GenBank/DDBJ whole genome shotgun (WGS) entry which is preliminary data.</text>
</comment>
<dbReference type="InterPro" id="IPR001721">
    <property type="entry name" value="TD_ACT-like"/>
</dbReference>
<protein>
    <recommendedName>
        <fullName evidence="12">L-threonine dehydratase</fullName>
        <ecNumber evidence="12">4.3.1.19</ecNumber>
    </recommendedName>
    <alternativeName>
        <fullName evidence="12">Threonine deaminase</fullName>
    </alternativeName>
</protein>
<comment type="subunit">
    <text evidence="5 12">Homotetramer.</text>
</comment>
<dbReference type="Gene3D" id="3.40.50.1100">
    <property type="match status" value="2"/>
</dbReference>
<dbReference type="Pfam" id="PF00585">
    <property type="entry name" value="Thr_dehydrat_C"/>
    <property type="match status" value="1"/>
</dbReference>
<evidence type="ECO:0000256" key="10">
    <source>
        <dbReference type="ARBA" id="ARBA00023304"/>
    </source>
</evidence>
<evidence type="ECO:0000256" key="7">
    <source>
        <dbReference type="ARBA" id="ARBA00022624"/>
    </source>
</evidence>
<evidence type="ECO:0000256" key="8">
    <source>
        <dbReference type="ARBA" id="ARBA00022898"/>
    </source>
</evidence>
<keyword evidence="10 12" id="KW-0100">Branched-chain amino acid biosynthesis</keyword>
<reference evidence="15 16" key="1">
    <citation type="submission" date="2018-11" db="EMBL/GenBank/DDBJ databases">
        <title>Draft genome of Simplicispira Flexivirga sp. BO-16.</title>
        <authorList>
            <person name="Im W.T."/>
        </authorList>
    </citation>
    <scope>NUCLEOTIDE SEQUENCE [LARGE SCALE GENOMIC DNA]</scope>
    <source>
        <strain evidence="15 16">BO-16</strain>
    </source>
</reference>
<keyword evidence="6 12" id="KW-0028">Amino-acid biosynthesis</keyword>
<dbReference type="PROSITE" id="PS00165">
    <property type="entry name" value="DEHYDRATASE_SER_THR"/>
    <property type="match status" value="1"/>
</dbReference>
<sequence length="486" mass="51754">MPGRGFLSRKLDRRAFGTRRAPTVPYRERIVRNVGGRRRFAGRSSRPKPASQTGDDRVSAVAHEQPASAPAAAGPVARAAAAIEGLAVRTLLQPNERLSELVGARVLLKREDLQPVRSYKIRGAVNLLHSLTEQERQQGIVCASAGNHAQGVALACAELGVRARIYLPRNTPRQKRDRVAQLGGDHVRLILHGNTYDDASKAAVLDASRTGATLAPAFDDPRVIAGQGTVVREVLQELGHAPDILLVPVGGGGLLAGALLALAEAPAEFGADRCRVVGVEPTGAASLQAALAAGRPLDLAEIDTFADGTAVRKVGEHPFEIIRNSGVEVVTVETGAICQEMLRLYQVDGIIAEPSGAMSMADLENRGIAPGSTVVAILSGGNNDVSRYAEVIERALLHEGRKHYFLVEFPQEPGALRRFLQDILGADDDITFFEYVKRNNREVGPALVGVELGDPATFDALLARAAASPLVVEALPADSPMLRYLI</sequence>
<dbReference type="InterPro" id="IPR036052">
    <property type="entry name" value="TrpB-like_PALP_sf"/>
</dbReference>
<dbReference type="Pfam" id="PF00291">
    <property type="entry name" value="PALP"/>
    <property type="match status" value="1"/>
</dbReference>
<keyword evidence="7 12" id="KW-0412">Isoleucine biosynthesis</keyword>
<dbReference type="AlphaFoldDB" id="A0A3M9LXC5"/>
<dbReference type="FunFam" id="3.40.50.1100:FF:000005">
    <property type="entry name" value="Threonine dehydratase catabolic"/>
    <property type="match status" value="1"/>
</dbReference>
<evidence type="ECO:0000256" key="6">
    <source>
        <dbReference type="ARBA" id="ARBA00022605"/>
    </source>
</evidence>
<evidence type="ECO:0000256" key="11">
    <source>
        <dbReference type="ARBA" id="ARBA00025527"/>
    </source>
</evidence>
<feature type="region of interest" description="Disordered" evidence="13">
    <location>
        <begin position="1"/>
        <end position="22"/>
    </location>
</feature>
<evidence type="ECO:0000256" key="3">
    <source>
        <dbReference type="ARBA" id="ARBA00004810"/>
    </source>
</evidence>
<dbReference type="InterPro" id="IPR050147">
    <property type="entry name" value="Ser/Thr_Dehydratase"/>
</dbReference>
<evidence type="ECO:0000313" key="15">
    <source>
        <dbReference type="EMBL" id="RNI17951.1"/>
    </source>
</evidence>
<dbReference type="NCBIfam" id="NF006390">
    <property type="entry name" value="PRK08639.1"/>
    <property type="match status" value="1"/>
</dbReference>
<evidence type="ECO:0000256" key="1">
    <source>
        <dbReference type="ARBA" id="ARBA00001274"/>
    </source>
</evidence>
<comment type="catalytic activity">
    <reaction evidence="1 12">
        <text>L-threonine = 2-oxobutanoate + NH4(+)</text>
        <dbReference type="Rhea" id="RHEA:22108"/>
        <dbReference type="ChEBI" id="CHEBI:16763"/>
        <dbReference type="ChEBI" id="CHEBI:28938"/>
        <dbReference type="ChEBI" id="CHEBI:57926"/>
        <dbReference type="EC" id="4.3.1.19"/>
    </reaction>
</comment>
<dbReference type="OrthoDB" id="9811476at2"/>
<evidence type="ECO:0000256" key="2">
    <source>
        <dbReference type="ARBA" id="ARBA00001933"/>
    </source>
</evidence>
<evidence type="ECO:0000256" key="4">
    <source>
        <dbReference type="ARBA" id="ARBA00010869"/>
    </source>
</evidence>
<dbReference type="SUPFAM" id="SSF53686">
    <property type="entry name" value="Tryptophan synthase beta subunit-like PLP-dependent enzymes"/>
    <property type="match status" value="1"/>
</dbReference>
<dbReference type="Gene3D" id="3.40.1020.10">
    <property type="entry name" value="Biosynthetic Threonine Deaminase, Domain 3"/>
    <property type="match status" value="1"/>
</dbReference>
<dbReference type="InterPro" id="IPR011820">
    <property type="entry name" value="IlvA"/>
</dbReference>
<dbReference type="PANTHER" id="PTHR48078:SF11">
    <property type="entry name" value="THREONINE DEHYDRATASE, MITOCHONDRIAL"/>
    <property type="match status" value="1"/>
</dbReference>
<accession>A0A3M9LXC5</accession>
<dbReference type="PROSITE" id="PS51672">
    <property type="entry name" value="ACT_LIKE"/>
    <property type="match status" value="1"/>
</dbReference>
<dbReference type="GO" id="GO:0030170">
    <property type="term" value="F:pyridoxal phosphate binding"/>
    <property type="evidence" value="ECO:0007669"/>
    <property type="project" value="InterPro"/>
</dbReference>
<feature type="domain" description="ACT-like" evidence="14">
    <location>
        <begin position="403"/>
        <end position="477"/>
    </location>
</feature>
<keyword evidence="16" id="KW-1185">Reference proteome</keyword>
<dbReference type="CDD" id="cd01562">
    <property type="entry name" value="Thr-dehyd"/>
    <property type="match status" value="1"/>
</dbReference>
<proteinExistence type="inferred from homology"/>
<evidence type="ECO:0000256" key="12">
    <source>
        <dbReference type="RuleBase" id="RU362012"/>
    </source>
</evidence>
<dbReference type="EMBL" id="RJJQ01000026">
    <property type="protein sequence ID" value="RNI17951.1"/>
    <property type="molecule type" value="Genomic_DNA"/>
</dbReference>
<dbReference type="GO" id="GO:0003941">
    <property type="term" value="F:L-serine ammonia-lyase activity"/>
    <property type="evidence" value="ECO:0007669"/>
    <property type="project" value="TreeGrafter"/>
</dbReference>
<dbReference type="GO" id="GO:0006567">
    <property type="term" value="P:L-threonine catabolic process"/>
    <property type="evidence" value="ECO:0007669"/>
    <property type="project" value="TreeGrafter"/>
</dbReference>
<comment type="pathway">
    <text evidence="3 12">Amino-acid biosynthesis; L-isoleucine biosynthesis; 2-oxobutanoate from L-threonine: step 1/1.</text>
</comment>
<keyword evidence="8 12" id="KW-0663">Pyridoxal phosphate</keyword>
<dbReference type="InterPro" id="IPR001926">
    <property type="entry name" value="TrpB-like_PALP"/>
</dbReference>
<dbReference type="InterPro" id="IPR038110">
    <property type="entry name" value="TD_ACT-like_sf"/>
</dbReference>
<dbReference type="NCBIfam" id="TIGR02079">
    <property type="entry name" value="THD1"/>
    <property type="match status" value="1"/>
</dbReference>
<evidence type="ECO:0000256" key="13">
    <source>
        <dbReference type="SAM" id="MobiDB-lite"/>
    </source>
</evidence>
<gene>
    <name evidence="12 15" type="primary">ilvA</name>
    <name evidence="15" type="ORF">EFY87_18780</name>
</gene>